<reference evidence="2 3" key="1">
    <citation type="journal article" date="2013" name="Pathog. Dis.">
        <title>Genome sequences of 65 Helicobacter pylori strains isolated from asymptomatic individuals and patients with gastric cancer, peptic ulcer disease, or gastritis.</title>
        <authorList>
            <person name="Blanchard T.G."/>
            <person name="Czinn S.J."/>
            <person name="Correa P."/>
            <person name="Nakazawa T."/>
            <person name="Keelan M."/>
            <person name="Morningstar L."/>
            <person name="Santana-Cruz I."/>
            <person name="Maroo A."/>
            <person name="McCracken C."/>
            <person name="Shefchek K."/>
            <person name="Daugherty S."/>
            <person name="Song Y."/>
            <person name="Fraser C.M."/>
            <person name="Fricke W.F."/>
        </authorList>
    </citation>
    <scope>NUCLEOTIDE SEQUENCE [LARGE SCALE GENOMIC DNA]</scope>
    <source>
        <strain evidence="2 3">NQ4200</strain>
    </source>
</reference>
<evidence type="ECO:0000313" key="2">
    <source>
        <dbReference type="EMBL" id="EJB29534.1"/>
    </source>
</evidence>
<evidence type="ECO:0000256" key="1">
    <source>
        <dbReference type="SAM" id="Phobius"/>
    </source>
</evidence>
<sequence length="48" mass="5782">MKVLRGMFFYGIHWCLHAIIKFSLIIAHFHAPNFTFKIKPFKISNFNR</sequence>
<dbReference type="EMBL" id="AKNS01000005">
    <property type="protein sequence ID" value="EJB29534.1"/>
    <property type="molecule type" value="Genomic_DNA"/>
</dbReference>
<name>I9Q8K5_HELPX</name>
<gene>
    <name evidence="2" type="ORF">HPNQ4200_0670</name>
</gene>
<keyword evidence="1" id="KW-0472">Membrane</keyword>
<accession>I9Q8K5</accession>
<keyword evidence="1" id="KW-0812">Transmembrane</keyword>
<protein>
    <submittedName>
        <fullName evidence="2">Uncharacterized protein</fullName>
    </submittedName>
</protein>
<dbReference type="PATRIC" id="fig|992024.3.peg.644"/>
<comment type="caution">
    <text evidence="2">The sequence shown here is derived from an EMBL/GenBank/DDBJ whole genome shotgun (WGS) entry which is preliminary data.</text>
</comment>
<feature type="transmembrane region" description="Helical" evidence="1">
    <location>
        <begin position="7"/>
        <end position="31"/>
    </location>
</feature>
<keyword evidence="1" id="KW-1133">Transmembrane helix</keyword>
<dbReference type="Proteomes" id="UP000003358">
    <property type="component" value="Unassembled WGS sequence"/>
</dbReference>
<evidence type="ECO:0000313" key="3">
    <source>
        <dbReference type="Proteomes" id="UP000003358"/>
    </source>
</evidence>
<dbReference type="AlphaFoldDB" id="I9Q8K5"/>
<proteinExistence type="predicted"/>
<organism evidence="2 3">
    <name type="scientific">Helicobacter pylori NQ4200</name>
    <dbReference type="NCBI Taxonomy" id="992024"/>
    <lineage>
        <taxon>Bacteria</taxon>
        <taxon>Pseudomonadati</taxon>
        <taxon>Campylobacterota</taxon>
        <taxon>Epsilonproteobacteria</taxon>
        <taxon>Campylobacterales</taxon>
        <taxon>Helicobacteraceae</taxon>
        <taxon>Helicobacter</taxon>
    </lineage>
</organism>